<dbReference type="Pfam" id="PF01258">
    <property type="entry name" value="zf-dskA_traR"/>
    <property type="match status" value="1"/>
</dbReference>
<keyword evidence="2" id="KW-0863">Zinc-finger</keyword>
<keyword evidence="3" id="KW-0862">Zinc</keyword>
<dbReference type="SUPFAM" id="SSF57716">
    <property type="entry name" value="Glucocorticoid receptor-like (DNA-binding domain)"/>
    <property type="match status" value="1"/>
</dbReference>
<feature type="domain" description="Zinc finger DksA/TraR C4-type" evidence="5">
    <location>
        <begin position="90"/>
        <end position="123"/>
    </location>
</feature>
<accession>A0ABR7JMQ3</accession>
<evidence type="ECO:0000256" key="1">
    <source>
        <dbReference type="ARBA" id="ARBA00022723"/>
    </source>
</evidence>
<dbReference type="InterPro" id="IPR000962">
    <property type="entry name" value="Znf_DskA_TraR"/>
</dbReference>
<evidence type="ECO:0000256" key="4">
    <source>
        <dbReference type="PROSITE-ProRule" id="PRU00510"/>
    </source>
</evidence>
<dbReference type="Proteomes" id="UP000609849">
    <property type="component" value="Unassembled WGS sequence"/>
</dbReference>
<dbReference type="PANTHER" id="PTHR33823:SF4">
    <property type="entry name" value="GENERAL STRESS PROTEIN 16O"/>
    <property type="match status" value="1"/>
</dbReference>
<keyword evidence="7" id="KW-1185">Reference proteome</keyword>
<protein>
    <submittedName>
        <fullName evidence="6">TraR/DksA C4-type zinc finger protein</fullName>
    </submittedName>
</protein>
<comment type="caution">
    <text evidence="6">The sequence shown here is derived from an EMBL/GenBank/DDBJ whole genome shotgun (WGS) entry which is preliminary data.</text>
</comment>
<name>A0ABR7JMQ3_9FIRM</name>
<evidence type="ECO:0000313" key="6">
    <source>
        <dbReference type="EMBL" id="MBC5995993.1"/>
    </source>
</evidence>
<dbReference type="EMBL" id="JACRWE010000002">
    <property type="protein sequence ID" value="MBC5995993.1"/>
    <property type="molecule type" value="Genomic_DNA"/>
</dbReference>
<evidence type="ECO:0000256" key="3">
    <source>
        <dbReference type="ARBA" id="ARBA00022833"/>
    </source>
</evidence>
<sequence>MNVDKYKKELLKEKDNLTHLISSMQDNTLFGNTKDHTSERYSSGELSAYDNHPGDFATEEYMQDMQNSLTTHEKGKLYQIDKALDKIENGSYGICEICKKDIESDRLDLLPETDLCSSCAKEHDNTPSDTEHLDLNFINPGCDFYSEYITNLTDLNKNGLYDDNE</sequence>
<dbReference type="InterPro" id="IPR020458">
    <property type="entry name" value="Znf_DskA_TraR_CS"/>
</dbReference>
<dbReference type="Gene3D" id="1.20.120.910">
    <property type="entry name" value="DksA, coiled-coil domain"/>
    <property type="match status" value="1"/>
</dbReference>
<dbReference type="PROSITE" id="PS01102">
    <property type="entry name" value="ZF_DKSA_1"/>
    <property type="match status" value="1"/>
</dbReference>
<dbReference type="RefSeq" id="WP_153924012.1">
    <property type="nucleotide sequence ID" value="NZ_JACRWE010000002.1"/>
</dbReference>
<reference evidence="6 7" key="1">
    <citation type="submission" date="2020-08" db="EMBL/GenBank/DDBJ databases">
        <authorList>
            <person name="Liu C."/>
            <person name="Sun Q."/>
        </authorList>
    </citation>
    <scope>NUCLEOTIDE SEQUENCE [LARGE SCALE GENOMIC DNA]</scope>
    <source>
        <strain evidence="6 7">NSJ-18</strain>
    </source>
</reference>
<dbReference type="PROSITE" id="PS51128">
    <property type="entry name" value="ZF_DKSA_2"/>
    <property type="match status" value="1"/>
</dbReference>
<dbReference type="InterPro" id="IPR037187">
    <property type="entry name" value="DnaK_N"/>
</dbReference>
<evidence type="ECO:0000256" key="2">
    <source>
        <dbReference type="ARBA" id="ARBA00022771"/>
    </source>
</evidence>
<evidence type="ECO:0000313" key="7">
    <source>
        <dbReference type="Proteomes" id="UP000609849"/>
    </source>
</evidence>
<proteinExistence type="predicted"/>
<dbReference type="SUPFAM" id="SSF109635">
    <property type="entry name" value="DnaK suppressor protein DksA, alpha-hairpin domain"/>
    <property type="match status" value="1"/>
</dbReference>
<feature type="zinc finger region" description="dksA C4-type" evidence="4">
    <location>
        <begin position="95"/>
        <end position="119"/>
    </location>
</feature>
<gene>
    <name evidence="6" type="ORF">H8923_04410</name>
</gene>
<keyword evidence="1" id="KW-0479">Metal-binding</keyword>
<dbReference type="PANTHER" id="PTHR33823">
    <property type="entry name" value="RNA POLYMERASE-BINDING TRANSCRIPTION FACTOR DKSA-RELATED"/>
    <property type="match status" value="1"/>
</dbReference>
<organism evidence="6 7">
    <name type="scientific">Romboutsia faecis</name>
    <dbReference type="NCBI Taxonomy" id="2764597"/>
    <lineage>
        <taxon>Bacteria</taxon>
        <taxon>Bacillati</taxon>
        <taxon>Bacillota</taxon>
        <taxon>Clostridia</taxon>
        <taxon>Peptostreptococcales</taxon>
        <taxon>Peptostreptococcaceae</taxon>
        <taxon>Romboutsia</taxon>
    </lineage>
</organism>
<evidence type="ECO:0000259" key="5">
    <source>
        <dbReference type="Pfam" id="PF01258"/>
    </source>
</evidence>